<dbReference type="EMBL" id="MJBI02000008">
    <property type="protein sequence ID" value="RAI79390.1"/>
    <property type="molecule type" value="Genomic_DNA"/>
</dbReference>
<protein>
    <submittedName>
        <fullName evidence="1">Uncharacterized protein</fullName>
    </submittedName>
</protein>
<accession>A0A2G5NVR6</accession>
<reference evidence="1 2" key="1">
    <citation type="journal article" date="2018" name="Front. Microbiol.">
        <title>Description and Comparative Genomics of Macrococcus caseolyticus subsp. hominis subsp. nov., Macrococcus goetzii sp. nov., Macrococcus epidermidis sp. nov., and Macrococcus bohemicus sp. nov., Novel Macrococci From Human Clinical Material With Virulence Potential and Suspected Uptake of Foreign DNA by Natural Transformation.</title>
        <authorList>
            <person name="Maslanova I."/>
            <person name="Wertheimer Z."/>
            <person name="Sedlacek I."/>
            <person name="Svec P."/>
            <person name="Indrakova A."/>
            <person name="Kovarovic V."/>
            <person name="Schumann P."/>
            <person name="Sproer C."/>
            <person name="Kralova S."/>
            <person name="Sedo O."/>
            <person name="Kristofova L."/>
            <person name="Vrbovska V."/>
            <person name="Fuzik T."/>
            <person name="Petras P."/>
            <person name="Zdrahal Z."/>
            <person name="Ruzickova V."/>
            <person name="Doskar J."/>
            <person name="Pantucek R."/>
        </authorList>
    </citation>
    <scope>NUCLEOTIDE SEQUENCE [LARGE SCALE GENOMIC DNA]</scope>
    <source>
        <strain evidence="1 2">CCM 4927</strain>
    </source>
</reference>
<organism evidence="1 2">
    <name type="scientific">Macrococcoides goetzii</name>
    <dbReference type="NCBI Taxonomy" id="1891097"/>
    <lineage>
        <taxon>Bacteria</taxon>
        <taxon>Bacillati</taxon>
        <taxon>Bacillota</taxon>
        <taxon>Bacilli</taxon>
        <taxon>Bacillales</taxon>
        <taxon>Staphylococcaceae</taxon>
        <taxon>Macrococcoides</taxon>
    </lineage>
</organism>
<evidence type="ECO:0000313" key="1">
    <source>
        <dbReference type="EMBL" id="RAI79390.1"/>
    </source>
</evidence>
<dbReference type="RefSeq" id="WP_099576767.1">
    <property type="nucleotide sequence ID" value="NZ_MJBI02000008.1"/>
</dbReference>
<keyword evidence="2" id="KW-1185">Reference proteome</keyword>
<dbReference type="Proteomes" id="UP000229523">
    <property type="component" value="Unassembled WGS sequence"/>
</dbReference>
<sequence>MAFRYMKLSDEHYRHVLIRFGDFFEDFRCFVETSKELTEELEITLDKDDSYTRYLVRLFVIAEETTGKKIEDPRSDDTIEMIKEVVNDKNFNRYNSAESGVPGRMYEAYQTFVGEGLTID</sequence>
<name>A0A2G5NVR6_9STAP</name>
<evidence type="ECO:0000313" key="2">
    <source>
        <dbReference type="Proteomes" id="UP000229523"/>
    </source>
</evidence>
<gene>
    <name evidence="1" type="ORF">BFS35_011660</name>
</gene>
<comment type="caution">
    <text evidence="1">The sequence shown here is derived from an EMBL/GenBank/DDBJ whole genome shotgun (WGS) entry which is preliminary data.</text>
</comment>
<dbReference type="AlphaFoldDB" id="A0A2G5NVR6"/>
<proteinExistence type="predicted"/>